<dbReference type="InterPro" id="IPR000225">
    <property type="entry name" value="Armadillo"/>
</dbReference>
<feature type="region of interest" description="Disordered" evidence="1">
    <location>
        <begin position="234"/>
        <end position="253"/>
    </location>
</feature>
<feature type="region of interest" description="Disordered" evidence="1">
    <location>
        <begin position="152"/>
        <end position="179"/>
    </location>
</feature>
<feature type="compositionally biased region" description="Basic and acidic residues" evidence="1">
    <location>
        <begin position="152"/>
        <end position="166"/>
    </location>
</feature>
<gene>
    <name evidence="2" type="ORF">CYMTET_16653</name>
</gene>
<dbReference type="SMART" id="SM00185">
    <property type="entry name" value="ARM"/>
    <property type="match status" value="4"/>
</dbReference>
<feature type="region of interest" description="Disordered" evidence="1">
    <location>
        <begin position="345"/>
        <end position="366"/>
    </location>
</feature>
<evidence type="ECO:0000256" key="1">
    <source>
        <dbReference type="SAM" id="MobiDB-lite"/>
    </source>
</evidence>
<proteinExistence type="predicted"/>
<feature type="compositionally biased region" description="Polar residues" evidence="1">
    <location>
        <begin position="1"/>
        <end position="12"/>
    </location>
</feature>
<dbReference type="AlphaFoldDB" id="A0AAE0GBS0"/>
<name>A0AAE0GBS0_9CHLO</name>
<dbReference type="SUPFAM" id="SSF48371">
    <property type="entry name" value="ARM repeat"/>
    <property type="match status" value="1"/>
</dbReference>
<feature type="region of interest" description="Disordered" evidence="1">
    <location>
        <begin position="1"/>
        <end position="20"/>
    </location>
</feature>
<dbReference type="EMBL" id="LGRX02007356">
    <property type="protein sequence ID" value="KAK3275201.1"/>
    <property type="molecule type" value="Genomic_DNA"/>
</dbReference>
<reference evidence="2 3" key="1">
    <citation type="journal article" date="2015" name="Genome Biol. Evol.">
        <title>Comparative Genomics of a Bacterivorous Green Alga Reveals Evolutionary Causalities and Consequences of Phago-Mixotrophic Mode of Nutrition.</title>
        <authorList>
            <person name="Burns J.A."/>
            <person name="Paasch A."/>
            <person name="Narechania A."/>
            <person name="Kim E."/>
        </authorList>
    </citation>
    <scope>NUCLEOTIDE SEQUENCE [LARGE SCALE GENOMIC DNA]</scope>
    <source>
        <strain evidence="2 3">PLY_AMNH</strain>
    </source>
</reference>
<feature type="compositionally biased region" description="Basic and acidic residues" evidence="1">
    <location>
        <begin position="347"/>
        <end position="361"/>
    </location>
</feature>
<protein>
    <submittedName>
        <fullName evidence="2">Uncharacterized protein</fullName>
    </submittedName>
</protein>
<keyword evidence="3" id="KW-1185">Reference proteome</keyword>
<evidence type="ECO:0000313" key="2">
    <source>
        <dbReference type="EMBL" id="KAK3275201.1"/>
    </source>
</evidence>
<accession>A0AAE0GBS0</accession>
<dbReference type="InterPro" id="IPR016024">
    <property type="entry name" value="ARM-type_fold"/>
</dbReference>
<organism evidence="2 3">
    <name type="scientific">Cymbomonas tetramitiformis</name>
    <dbReference type="NCBI Taxonomy" id="36881"/>
    <lineage>
        <taxon>Eukaryota</taxon>
        <taxon>Viridiplantae</taxon>
        <taxon>Chlorophyta</taxon>
        <taxon>Pyramimonadophyceae</taxon>
        <taxon>Pyramimonadales</taxon>
        <taxon>Pyramimonadaceae</taxon>
        <taxon>Cymbomonas</taxon>
    </lineage>
</organism>
<dbReference type="Gene3D" id="1.25.10.10">
    <property type="entry name" value="Leucine-rich Repeat Variant"/>
    <property type="match status" value="2"/>
</dbReference>
<dbReference type="Proteomes" id="UP001190700">
    <property type="component" value="Unassembled WGS sequence"/>
</dbReference>
<comment type="caution">
    <text evidence="2">The sequence shown here is derived from an EMBL/GenBank/DDBJ whole genome shotgun (WGS) entry which is preliminary data.</text>
</comment>
<dbReference type="InterPro" id="IPR011989">
    <property type="entry name" value="ARM-like"/>
</dbReference>
<sequence length="715" mass="77167">MTLQKATEPESGSQKEVEESLKVVQSTLEAVKEEKEVEKTRATVEGKMSSEKISELTSKVAALEAAAREAEHTITRQAAAAAREEAAAADRLAQLEGLELEQRKLAASLAESRFASQQADEARRLGEDQLHGALERLHDLEQRLQEALDSEDRLERALAAASEREQATSSAHAQEVEKQKEVGVKVAVEKNSLLQKQVDGQRSDLLQAKRQLEQRAAAQEAMELRLMAFELGVDGAGDDDDGDNGEPPSIEDLPEQIRPEVEGMVHLLGADQGSEPIVARHLKQYSRARGMEVQNERLLSKATENLVAVSAQRTKAKSPLEEAMLLKKEKTLATKIALLKGDTQRLTSKDEAASDDRDKEPVPPPPTDAAIMALLERIKVGNAAAVHDLAKMTSHREDEAIRKRVTDAGAVPALAPFMTVEDPRAVEGAALVLSHLARSKANRLLIGEVALSALVDMLERPMKRGATPEEKAVAEAATATLINIIHEVDENRLGACQLGVVKKVSGLLSLGGPMSKLTRNVVILLRSLFISKDVRETAPIELVASLVEVIGANEDSKILTNSVWVLSSLSQHGGPFQAAAAETDIVEWLVSHVQPGMPPPIMAAAAAAIANLAFGHRGNSSKLVETASVAPLMRLFRVTATTGSKWQAAAFTRSAAAAGRSAGKALQCMLDLYTKPQKTQVKALEASISKFDPKEQQEIWFCIAKLARAICENNV</sequence>
<evidence type="ECO:0000313" key="3">
    <source>
        <dbReference type="Proteomes" id="UP001190700"/>
    </source>
</evidence>